<dbReference type="STRING" id="1754190.A0A1Y2AQ61"/>
<dbReference type="OrthoDB" id="2154217at2759"/>
<dbReference type="AlphaFoldDB" id="A0A1Y2AQ61"/>
<organism evidence="2 3">
    <name type="scientific">Neocallimastix californiae</name>
    <dbReference type="NCBI Taxonomy" id="1754190"/>
    <lineage>
        <taxon>Eukaryota</taxon>
        <taxon>Fungi</taxon>
        <taxon>Fungi incertae sedis</taxon>
        <taxon>Chytridiomycota</taxon>
        <taxon>Chytridiomycota incertae sedis</taxon>
        <taxon>Neocallimastigomycetes</taxon>
        <taxon>Neocallimastigales</taxon>
        <taxon>Neocallimastigaceae</taxon>
        <taxon>Neocallimastix</taxon>
    </lineage>
</organism>
<dbReference type="Proteomes" id="UP000193920">
    <property type="component" value="Unassembled WGS sequence"/>
</dbReference>
<gene>
    <name evidence="2" type="ORF">LY90DRAFT_514522</name>
</gene>
<keyword evidence="3" id="KW-1185">Reference proteome</keyword>
<dbReference type="EMBL" id="MCOG01000220">
    <property type="protein sequence ID" value="ORY24626.1"/>
    <property type="molecule type" value="Genomic_DNA"/>
</dbReference>
<reference evidence="2 3" key="1">
    <citation type="submission" date="2016-08" db="EMBL/GenBank/DDBJ databases">
        <title>A Parts List for Fungal Cellulosomes Revealed by Comparative Genomics.</title>
        <authorList>
            <consortium name="DOE Joint Genome Institute"/>
            <person name="Haitjema C.H."/>
            <person name="Gilmore S.P."/>
            <person name="Henske J.K."/>
            <person name="Solomon K.V."/>
            <person name="De Groot R."/>
            <person name="Kuo A."/>
            <person name="Mondo S.J."/>
            <person name="Salamov A.A."/>
            <person name="Labutti K."/>
            <person name="Zhao Z."/>
            <person name="Chiniquy J."/>
            <person name="Barry K."/>
            <person name="Brewer H.M."/>
            <person name="Purvine S.O."/>
            <person name="Wright A.T."/>
            <person name="Boxma B."/>
            <person name="Van Alen T."/>
            <person name="Hackstein J.H."/>
            <person name="Baker S.E."/>
            <person name="Grigoriev I.V."/>
            <person name="O'Malley M.A."/>
        </authorList>
    </citation>
    <scope>NUCLEOTIDE SEQUENCE [LARGE SCALE GENOMIC DNA]</scope>
    <source>
        <strain evidence="2 3">G1</strain>
    </source>
</reference>
<evidence type="ECO:0000256" key="1">
    <source>
        <dbReference type="SAM" id="Coils"/>
    </source>
</evidence>
<evidence type="ECO:0000313" key="3">
    <source>
        <dbReference type="Proteomes" id="UP000193920"/>
    </source>
</evidence>
<proteinExistence type="predicted"/>
<evidence type="ECO:0000313" key="2">
    <source>
        <dbReference type="EMBL" id="ORY24626.1"/>
    </source>
</evidence>
<protein>
    <submittedName>
        <fullName evidence="2">Uncharacterized protein</fullName>
    </submittedName>
</protein>
<comment type="caution">
    <text evidence="2">The sequence shown here is derived from an EMBL/GenBank/DDBJ whole genome shotgun (WGS) entry which is preliminary data.</text>
</comment>
<keyword evidence="1" id="KW-0175">Coiled coil</keyword>
<feature type="coiled-coil region" evidence="1">
    <location>
        <begin position="755"/>
        <end position="828"/>
    </location>
</feature>
<feature type="coiled-coil region" evidence="1">
    <location>
        <begin position="676"/>
        <end position="710"/>
    </location>
</feature>
<name>A0A1Y2AQ61_9FUNG</name>
<accession>A0A1Y2AQ61</accession>
<sequence length="880" mass="99773">MNPIIIDTGIFDRPILIQNPTQSTIVKEEVFIDDEKPVIIDTGIFDRPILLQKPKFDLNENSKQVSQRSYVVQEGDSEVLVEEVVYEEYVDEEGEGDKVIVKEVVQEVEVEGPNGQKVIRKVIPGEENGVEPFQPREVIVTPEEPIPECRADTGCWWLFAKPESKPIIIDTGIFDRPILIQDGVEPFQPREVAVEEQKPIIIDTGIFDRPILIQDGVESFQPREIVVEEQKPIIIDTGIFDRPILIQDGVEPFQPREVVVAPEEPIPECRADTGCWWLFAKPESKPIIIDTGIFDRPILIQDGVEPFQPREIVVEEQKPIIIDTGIFDRPILIQDGVEPFQPREVIVAPEEPIPECRADTGCWWLFAKPESKPIIIDTGIFDRPILIQDGVEPFQPREVVIAPEEPIPECRADTGCWWLFAKPESKPIIIDTGIFDRPILIQDGVEPFQPREVVVAPEEPIPECRADTGCWWLFAKPEITELQPEVNERNVEVSEVEDDSILKVHCKLPLGYTTKQWVPYGSRSIEVLTDLPLGYHPENVWVPHAGRSVEVLSDLPLGYHPENVWVPHAGRSVEVLSDLPLGYHPENVWVPHAGRSVEVLSDLPLGYTVPETKQPAEVVENVERSIEVPVEEKSNSNDELVEQLKREILVRDQLLKKKDDELSELKSIVDKKDSEIKSQNTDYQNLIKLNEELNHKLTQLNIMNNKLQKSVKVDSLPTPPSEEHDCNYVCECGNIFDQKEYLQNKLQDVYITNEIKSKNSEIEKLTGKIVALNQQLAVLTLNIDEAEKKNRNTINNLKSKADGYLERLVKLNSQVSSLTLLVDELKKNKAEVTTTEKNEASSSNTNDKQVAKRVVYLSPESRQIITNIVNKATAGRCNIL</sequence>